<dbReference type="Gene3D" id="1.10.10.1340">
    <property type="entry name" value="Mediator of RNA polymerase II, submodule Med31 (Soh1)"/>
    <property type="match status" value="1"/>
</dbReference>
<keyword evidence="4 8" id="KW-0805">Transcription regulation</keyword>
<dbReference type="FunFam" id="1.10.10.1340:FF:000001">
    <property type="entry name" value="Mediator of RNA polymerase II transcription subunit 31"/>
    <property type="match status" value="1"/>
</dbReference>
<comment type="function">
    <text evidence="8">Component of the Mediator complex, a coactivator involved in the regulated transcription of nearly all RNA polymerase II-dependent genes. Mediator functions as a bridge to convey information from gene-specific regulatory proteins to the basal RNA polymerase II transcription machinery. Mediator is recruited to promoters by direct interactions with regulatory proteins and serves as a scaffold for the assembly of a functional preinitiation complex with RNA polymerase II and the general transcription factors.</text>
</comment>
<dbReference type="GO" id="GO:0003712">
    <property type="term" value="F:transcription coregulator activity"/>
    <property type="evidence" value="ECO:0007669"/>
    <property type="project" value="InterPro"/>
</dbReference>
<dbReference type="GeneID" id="111600861"/>
<accession>A0A6J2SZN3</accession>
<dbReference type="PANTHER" id="PTHR13186">
    <property type="entry name" value="MEDIATOR OF RNA POLYMERASE II TRANSCRIPTION SUBUNIT 31"/>
    <property type="match status" value="1"/>
</dbReference>
<proteinExistence type="inferred from homology"/>
<keyword evidence="5 8" id="KW-0010">Activator</keyword>
<evidence type="ECO:0000256" key="5">
    <source>
        <dbReference type="ARBA" id="ARBA00023159"/>
    </source>
</evidence>
<dbReference type="Pfam" id="PF05669">
    <property type="entry name" value="Med31"/>
    <property type="match status" value="1"/>
</dbReference>
<evidence type="ECO:0000256" key="1">
    <source>
        <dbReference type="ARBA" id="ARBA00004123"/>
    </source>
</evidence>
<dbReference type="GO" id="GO:0006355">
    <property type="term" value="P:regulation of DNA-templated transcription"/>
    <property type="evidence" value="ECO:0007669"/>
    <property type="project" value="InterPro"/>
</dbReference>
<sequence>MAKMYGKGKTAIESEEQQKRRWQIELEFVQCLSNPNYLNFLAQRGYFKDPSFINYLKYLQYWKEPDYAKYLMYPMCLYFLDLLQYEHFRREIVNNQCCKFIDDQAILQWQHYTRKRIKLINSVQENAAAVAAATQQQQMQQQQQHQTNGGILAPSEAASVAAAEATNPLQQATLQNGSSSSSQSQQQPLGARDSAPTQRQEMSVAHAQPQHQQQQQINGLAGSGAPKLELN</sequence>
<dbReference type="Proteomes" id="UP000504633">
    <property type="component" value="Unplaced"/>
</dbReference>
<evidence type="ECO:0000256" key="7">
    <source>
        <dbReference type="ARBA" id="ARBA00023242"/>
    </source>
</evidence>
<evidence type="ECO:0000256" key="3">
    <source>
        <dbReference type="ARBA" id="ARBA00019660"/>
    </source>
</evidence>
<dbReference type="KEGG" id="dhe:111600861"/>
<feature type="compositionally biased region" description="Low complexity" evidence="9">
    <location>
        <begin position="205"/>
        <end position="216"/>
    </location>
</feature>
<dbReference type="OrthoDB" id="10257739at2759"/>
<feature type="compositionally biased region" description="Low complexity" evidence="9">
    <location>
        <begin position="178"/>
        <end position="187"/>
    </location>
</feature>
<evidence type="ECO:0000256" key="4">
    <source>
        <dbReference type="ARBA" id="ARBA00023015"/>
    </source>
</evidence>
<keyword evidence="6 8" id="KW-0804">Transcription</keyword>
<name>A0A6J2SZN3_DROHY</name>
<evidence type="ECO:0000313" key="12">
    <source>
        <dbReference type="RefSeq" id="XP_030081610.1"/>
    </source>
</evidence>
<keyword evidence="10" id="KW-1185">Reference proteome</keyword>
<evidence type="ECO:0000256" key="2">
    <source>
        <dbReference type="ARBA" id="ARBA00006378"/>
    </source>
</evidence>
<protein>
    <recommendedName>
        <fullName evidence="3 8">Mediator of RNA polymerase II transcription subunit 31</fullName>
    </recommendedName>
</protein>
<organism evidence="10 12">
    <name type="scientific">Drosophila hydei</name>
    <name type="common">Fruit fly</name>
    <dbReference type="NCBI Taxonomy" id="7224"/>
    <lineage>
        <taxon>Eukaryota</taxon>
        <taxon>Metazoa</taxon>
        <taxon>Ecdysozoa</taxon>
        <taxon>Arthropoda</taxon>
        <taxon>Hexapoda</taxon>
        <taxon>Insecta</taxon>
        <taxon>Pterygota</taxon>
        <taxon>Neoptera</taxon>
        <taxon>Endopterygota</taxon>
        <taxon>Diptera</taxon>
        <taxon>Brachycera</taxon>
        <taxon>Muscomorpha</taxon>
        <taxon>Ephydroidea</taxon>
        <taxon>Drosophilidae</taxon>
        <taxon>Drosophila</taxon>
    </lineage>
</organism>
<evidence type="ECO:0000256" key="6">
    <source>
        <dbReference type="ARBA" id="ARBA00023163"/>
    </source>
</evidence>
<reference evidence="11 12" key="1">
    <citation type="submission" date="2025-04" db="UniProtKB">
        <authorList>
            <consortium name="RefSeq"/>
        </authorList>
    </citation>
    <scope>IDENTIFICATION</scope>
    <source>
        <strain evidence="11 12">15085-1641.00</strain>
        <tissue evidence="11 12">Whole body</tissue>
    </source>
</reference>
<dbReference type="RefSeq" id="XP_030081610.1">
    <property type="nucleotide sequence ID" value="XM_030225750.1"/>
</dbReference>
<comment type="subunit">
    <text evidence="8">Component of the Mediator complex.</text>
</comment>
<evidence type="ECO:0000256" key="9">
    <source>
        <dbReference type="SAM" id="MobiDB-lite"/>
    </source>
</evidence>
<comment type="subcellular location">
    <subcellularLocation>
        <location evidence="1 8">Nucleus</location>
    </subcellularLocation>
</comment>
<gene>
    <name evidence="11 12" type="primary">LOC111600861</name>
</gene>
<evidence type="ECO:0000313" key="10">
    <source>
        <dbReference type="Proteomes" id="UP000504633"/>
    </source>
</evidence>
<evidence type="ECO:0000313" key="11">
    <source>
        <dbReference type="RefSeq" id="XP_023172948.1"/>
    </source>
</evidence>
<dbReference type="InterPro" id="IPR008831">
    <property type="entry name" value="Mediator_Med31"/>
</dbReference>
<evidence type="ECO:0000256" key="8">
    <source>
        <dbReference type="RuleBase" id="RU364129"/>
    </source>
</evidence>
<comment type="similarity">
    <text evidence="2 8">Belongs to the Mediator complex subunit 31 family.</text>
</comment>
<dbReference type="InterPro" id="IPR038089">
    <property type="entry name" value="Med31_sf"/>
</dbReference>
<keyword evidence="7 8" id="KW-0539">Nucleus</keyword>
<feature type="region of interest" description="Disordered" evidence="9">
    <location>
        <begin position="172"/>
        <end position="231"/>
    </location>
</feature>
<dbReference type="RefSeq" id="XP_023172948.1">
    <property type="nucleotide sequence ID" value="XM_023317180.2"/>
</dbReference>
<dbReference type="AlphaFoldDB" id="A0A6J2SZN3"/>
<dbReference type="GO" id="GO:0016592">
    <property type="term" value="C:mediator complex"/>
    <property type="evidence" value="ECO:0007669"/>
    <property type="project" value="InterPro"/>
</dbReference>
<dbReference type="CTD" id="51003"/>